<dbReference type="OrthoDB" id="5287023at2"/>
<dbReference type="InterPro" id="IPR049730">
    <property type="entry name" value="SNF2/RAD54-like_C"/>
</dbReference>
<evidence type="ECO:0000259" key="2">
    <source>
        <dbReference type="PROSITE" id="PS51192"/>
    </source>
</evidence>
<organism evidence="4 5">
    <name type="scientific">Pseudobacteriovorax antillogorgiicola</name>
    <dbReference type="NCBI Taxonomy" id="1513793"/>
    <lineage>
        <taxon>Bacteria</taxon>
        <taxon>Pseudomonadati</taxon>
        <taxon>Bdellovibrionota</taxon>
        <taxon>Oligoflexia</taxon>
        <taxon>Oligoflexales</taxon>
        <taxon>Pseudobacteriovoracaceae</taxon>
        <taxon>Pseudobacteriovorax</taxon>
    </lineage>
</organism>
<proteinExistence type="predicted"/>
<dbReference type="Gene3D" id="3.40.50.10810">
    <property type="entry name" value="Tandem AAA-ATPase domain"/>
    <property type="match status" value="1"/>
</dbReference>
<dbReference type="InterPro" id="IPR038718">
    <property type="entry name" value="SNF2-like_sf"/>
</dbReference>
<protein>
    <submittedName>
        <fullName evidence="4">Superfamily II DNA or RNA helicase, SNF2 family</fullName>
    </submittedName>
</protein>
<dbReference type="InterPro" id="IPR001650">
    <property type="entry name" value="Helicase_C-like"/>
</dbReference>
<dbReference type="InterPro" id="IPR014001">
    <property type="entry name" value="Helicase_ATP-bd"/>
</dbReference>
<dbReference type="InterPro" id="IPR000330">
    <property type="entry name" value="SNF2_N"/>
</dbReference>
<dbReference type="PROSITE" id="PS51192">
    <property type="entry name" value="HELICASE_ATP_BIND_1"/>
    <property type="match status" value="1"/>
</dbReference>
<dbReference type="GO" id="GO:0016787">
    <property type="term" value="F:hydrolase activity"/>
    <property type="evidence" value="ECO:0007669"/>
    <property type="project" value="UniProtKB-KW"/>
</dbReference>
<dbReference type="RefSeq" id="WP_132319834.1">
    <property type="nucleotide sequence ID" value="NZ_FWZT01000015.1"/>
</dbReference>
<sequence>MKYDNLLIPDEYLEDLISLLERELEKEYPKTKVNKGRRLLDNGIQSLGFEGEEGFAEISERGEIHQVSMTLPIFDLAGGYSVIKCTCLQDHFQLEPERCHHMWAAQHGLLDGAKARLEEKQGTGNSVESLFATLEAVVEAEDNIEDETLKPRLLWQLSKDFELSPVALSAGRGRAKKKVLGWSELLRRNDLWQGTVHQPLMTYVRVDPGSGHALVDHFSILLDLAKMLDAPVQNEDGDSISVDVMGTALIGKNQEDGLIVQPRFHDGTEIQHLDAEGGAVSFATATQVLLAPLNPKQFTLMQKLIEQPVAVPSSDKDRLFQYLSKLSDQIPVSMDRMAEGEAADDRLILRLIPFESGAIKGEVWVKPSPTGAYMIPGVGMESVLDLSDPEQPYSRPRDLWREQEVAQELAEDLGLDRMPRHGPNDFILADVQRALGLIEALKQSRLRERCLIEWPKNGAQSLEGKLELGDKLEEQAISIAIGEPQDWFQVKGQVEVQGESLRLEELLAALKKQRRFIQLPSGKWATITDVFRKRMEAVQGVLEEDQEEVFVSPGQAEELERQVEQDNIQIEQASQAWWRLKKRIVRKDILDENPPRDFKATLRPYQLEGFRWLHRLAVWGMGACLADDMGLGKTIQTLAILQKHARKGPSLVVAPVSVASNWQKECEKFCPNLQAMIYRDRDRQDLLDNLMPEDILITSYGLLLRDVEYLKEVDWNCLILDEAQSIKNAKSKTAKAVQSLSSQWTLALSGTPIENHLGDLWSLFRTINPGLLGSWERFKRSYGFPISRDNSEEARARLEKRIKPFILRRLKKDHLKELPPKSEINLDVEMSSDEMDVYQAIRLEAVQKIEGGDEGQTEAQKRVAILGALTRLRQAACHPKLVMDTWNDSSSKLELFASLAEQVHENRHKALVFSQFTSHLALVREKLDDLGYTYAYLDGSTPVTARQRQVDAFQEGGLDFFLISLKAGGTGITLTEADFVIHMDPWWNPAVEDQATDRAYRIGQTKPVTVYRLVSRGTVEDMILNVHREKRQLAASLLEHSDKVGSLGSQDLMALIQS</sequence>
<keyword evidence="4" id="KW-0547">Nucleotide-binding</keyword>
<dbReference type="AlphaFoldDB" id="A0A1Y6CDP5"/>
<gene>
    <name evidence="4" type="ORF">SAMN06296036_115122</name>
</gene>
<keyword evidence="4" id="KW-0347">Helicase</keyword>
<dbReference type="InterPro" id="IPR027417">
    <property type="entry name" value="P-loop_NTPase"/>
</dbReference>
<dbReference type="Pfam" id="PF00176">
    <property type="entry name" value="SNF2-rel_dom"/>
    <property type="match status" value="1"/>
</dbReference>
<feature type="domain" description="Helicase ATP-binding" evidence="2">
    <location>
        <begin position="614"/>
        <end position="770"/>
    </location>
</feature>
<dbReference type="PROSITE" id="PS51194">
    <property type="entry name" value="HELICASE_CTER"/>
    <property type="match status" value="1"/>
</dbReference>
<dbReference type="SMART" id="SM00487">
    <property type="entry name" value="DEXDc"/>
    <property type="match status" value="1"/>
</dbReference>
<dbReference type="PANTHER" id="PTHR10799">
    <property type="entry name" value="SNF2/RAD54 HELICASE FAMILY"/>
    <property type="match status" value="1"/>
</dbReference>
<accession>A0A1Y6CDP5</accession>
<dbReference type="SUPFAM" id="SSF52540">
    <property type="entry name" value="P-loop containing nucleoside triphosphate hydrolases"/>
    <property type="match status" value="2"/>
</dbReference>
<dbReference type="CDD" id="cd18793">
    <property type="entry name" value="SF2_C_SNF"/>
    <property type="match status" value="1"/>
</dbReference>
<dbReference type="GO" id="GO:0004386">
    <property type="term" value="F:helicase activity"/>
    <property type="evidence" value="ECO:0007669"/>
    <property type="project" value="UniProtKB-KW"/>
</dbReference>
<dbReference type="Proteomes" id="UP000192907">
    <property type="component" value="Unassembled WGS sequence"/>
</dbReference>
<keyword evidence="5" id="KW-1185">Reference proteome</keyword>
<evidence type="ECO:0000256" key="1">
    <source>
        <dbReference type="ARBA" id="ARBA00022801"/>
    </source>
</evidence>
<keyword evidence="4" id="KW-0067">ATP-binding</keyword>
<evidence type="ECO:0000313" key="5">
    <source>
        <dbReference type="Proteomes" id="UP000192907"/>
    </source>
</evidence>
<dbReference type="Gene3D" id="3.40.50.300">
    <property type="entry name" value="P-loop containing nucleotide triphosphate hydrolases"/>
    <property type="match status" value="1"/>
</dbReference>
<evidence type="ECO:0000313" key="4">
    <source>
        <dbReference type="EMBL" id="SMF49833.1"/>
    </source>
</evidence>
<keyword evidence="1" id="KW-0378">Hydrolase</keyword>
<dbReference type="EMBL" id="FWZT01000015">
    <property type="protein sequence ID" value="SMF49833.1"/>
    <property type="molecule type" value="Genomic_DNA"/>
</dbReference>
<dbReference type="STRING" id="1513793.SAMN06296036_115122"/>
<name>A0A1Y6CDP5_9BACT</name>
<dbReference type="GO" id="GO:0005524">
    <property type="term" value="F:ATP binding"/>
    <property type="evidence" value="ECO:0007669"/>
    <property type="project" value="InterPro"/>
</dbReference>
<dbReference type="SMART" id="SM00490">
    <property type="entry name" value="HELICc"/>
    <property type="match status" value="1"/>
</dbReference>
<dbReference type="CDD" id="cd18012">
    <property type="entry name" value="DEXQc_arch_SWI2_SNF2"/>
    <property type="match status" value="1"/>
</dbReference>
<reference evidence="5" key="1">
    <citation type="submission" date="2017-04" db="EMBL/GenBank/DDBJ databases">
        <authorList>
            <person name="Varghese N."/>
            <person name="Submissions S."/>
        </authorList>
    </citation>
    <scope>NUCLEOTIDE SEQUENCE [LARGE SCALE GENOMIC DNA]</scope>
    <source>
        <strain evidence="5">RKEM611</strain>
    </source>
</reference>
<feature type="domain" description="Helicase C-terminal" evidence="3">
    <location>
        <begin position="899"/>
        <end position="1053"/>
    </location>
</feature>
<dbReference type="Pfam" id="PF00271">
    <property type="entry name" value="Helicase_C"/>
    <property type="match status" value="1"/>
</dbReference>
<evidence type="ECO:0000259" key="3">
    <source>
        <dbReference type="PROSITE" id="PS51194"/>
    </source>
</evidence>